<evidence type="ECO:0000256" key="1">
    <source>
        <dbReference type="SAM" id="MobiDB-lite"/>
    </source>
</evidence>
<reference evidence="2 3" key="1">
    <citation type="journal article" date="2016" name="Fungal Biol.">
        <title>The genome of Xylona heveae provides a window into fungal endophytism.</title>
        <authorList>
            <person name="Gazis R."/>
            <person name="Kuo A."/>
            <person name="Riley R."/>
            <person name="LaButti K."/>
            <person name="Lipzen A."/>
            <person name="Lin J."/>
            <person name="Amirebrahimi M."/>
            <person name="Hesse C.N."/>
            <person name="Spatafora J.W."/>
            <person name="Henrissat B."/>
            <person name="Hainaut M."/>
            <person name="Grigoriev I.V."/>
            <person name="Hibbett D.S."/>
        </authorList>
    </citation>
    <scope>NUCLEOTIDE SEQUENCE [LARGE SCALE GENOMIC DNA]</scope>
    <source>
        <strain evidence="2 3">TC161</strain>
    </source>
</reference>
<accession>A0A165JYP2</accession>
<evidence type="ECO:0000313" key="2">
    <source>
        <dbReference type="EMBL" id="KZF26793.1"/>
    </source>
</evidence>
<feature type="region of interest" description="Disordered" evidence="1">
    <location>
        <begin position="39"/>
        <end position="101"/>
    </location>
</feature>
<keyword evidence="3" id="KW-1185">Reference proteome</keyword>
<gene>
    <name evidence="2" type="ORF">L228DRAFT_18824</name>
</gene>
<dbReference type="SUPFAM" id="SSF49777">
    <property type="entry name" value="PEBP-like"/>
    <property type="match status" value="1"/>
</dbReference>
<dbReference type="InterPro" id="IPR036610">
    <property type="entry name" value="PEBP-like_sf"/>
</dbReference>
<dbReference type="AlphaFoldDB" id="A0A165JYP2"/>
<organism evidence="2 3">
    <name type="scientific">Xylona heveae (strain CBS 132557 / TC161)</name>
    <dbReference type="NCBI Taxonomy" id="1328760"/>
    <lineage>
        <taxon>Eukaryota</taxon>
        <taxon>Fungi</taxon>
        <taxon>Dikarya</taxon>
        <taxon>Ascomycota</taxon>
        <taxon>Pezizomycotina</taxon>
        <taxon>Xylonomycetes</taxon>
        <taxon>Xylonales</taxon>
        <taxon>Xylonaceae</taxon>
        <taxon>Xylona</taxon>
    </lineage>
</organism>
<feature type="compositionally biased region" description="Pro residues" evidence="1">
    <location>
        <begin position="79"/>
        <end position="96"/>
    </location>
</feature>
<sequence>MVSVWDYIELFFSWLFANAKGRDDKLFIRGPAFADLPDPTLTVESPDCGPSHSHMKPEHTPLGPTGANRFPTLTWTLSRPPPSTSSPSSPSAPPPSRSEGRDVVQEYLVVAEDPDAPMPTPITHGIYYGIPATRTSITPEDIELLADSGAGAGTGTTPKVTNDKNNSNLKGGFKRGANWNKTVYSGPRPLLNHGPHRYWYQVIALKEPLDRTVLSSPLATKKEIAQAIQGKVVGWGAWIGVYERKWE</sequence>
<evidence type="ECO:0000313" key="3">
    <source>
        <dbReference type="Proteomes" id="UP000076632"/>
    </source>
</evidence>
<dbReference type="OMA" id="YFFELIA"/>
<proteinExistence type="predicted"/>
<dbReference type="CDD" id="cd00457">
    <property type="entry name" value="PEBP"/>
    <property type="match status" value="1"/>
</dbReference>
<dbReference type="InterPro" id="IPR049556">
    <property type="entry name" value="PhiB"/>
</dbReference>
<dbReference type="OrthoDB" id="10251855at2759"/>
<dbReference type="Gene3D" id="3.90.280.10">
    <property type="entry name" value="PEBP-like"/>
    <property type="match status" value="1"/>
</dbReference>
<dbReference type="EMBL" id="KV407454">
    <property type="protein sequence ID" value="KZF26793.1"/>
    <property type="molecule type" value="Genomic_DNA"/>
</dbReference>
<dbReference type="Proteomes" id="UP000076632">
    <property type="component" value="Unassembled WGS sequence"/>
</dbReference>
<dbReference type="RefSeq" id="XP_018192348.1">
    <property type="nucleotide sequence ID" value="XM_018329592.1"/>
</dbReference>
<dbReference type="GeneID" id="28894729"/>
<dbReference type="PANTHER" id="PTHR30289:SF1">
    <property type="entry name" value="PEBP (PHOSPHATIDYLETHANOLAMINE-BINDING PROTEIN) FAMILY PROTEIN"/>
    <property type="match status" value="1"/>
</dbReference>
<dbReference type="PANTHER" id="PTHR30289">
    <property type="entry name" value="UNCHARACTERIZED PROTEIN YBCL-RELATED"/>
    <property type="match status" value="1"/>
</dbReference>
<name>A0A165JYP2_XYLHT</name>
<dbReference type="InParanoid" id="A0A165JYP2"/>
<dbReference type="InterPro" id="IPR008914">
    <property type="entry name" value="PEBP"/>
</dbReference>
<protein>
    <submittedName>
        <fullName evidence="2">PEBP-like protein</fullName>
    </submittedName>
</protein>
<dbReference type="Pfam" id="PF01161">
    <property type="entry name" value="PBP"/>
    <property type="match status" value="1"/>
</dbReference>
<dbReference type="STRING" id="1328760.A0A165JYP2"/>